<gene>
    <name evidence="5" type="ORF">ABQ292_22275</name>
</gene>
<dbReference type="PANTHER" id="PTHR33204:SF18">
    <property type="entry name" value="TRANSCRIPTIONAL REGULATORY PROTEIN"/>
    <property type="match status" value="1"/>
</dbReference>
<protein>
    <submittedName>
        <fullName evidence="5">Winged helix-turn-helix transcriptional regulator</fullName>
    </submittedName>
</protein>
<sequence>MAVTEALSLFGDRWVLLVVREAALGVRRFTDLQQTTGAPRTVLADRLRRLVAAGVLEQREYVLPGARPRPEYVLTPAGRDLLPVLAAFSDWAARHLADDRPPDVTYRHAGCGGHVGAHLVCDCGAEITPGDQLVASVLREGAR</sequence>
<keyword evidence="2" id="KW-0238">DNA-binding</keyword>
<proteinExistence type="predicted"/>
<dbReference type="Gene3D" id="1.10.10.10">
    <property type="entry name" value="Winged helix-like DNA-binding domain superfamily/Winged helix DNA-binding domain"/>
    <property type="match status" value="1"/>
</dbReference>
<dbReference type="InterPro" id="IPR036390">
    <property type="entry name" value="WH_DNA-bd_sf"/>
</dbReference>
<dbReference type="Proteomes" id="UP001560045">
    <property type="component" value="Unassembled WGS sequence"/>
</dbReference>
<dbReference type="RefSeq" id="WP_369209900.1">
    <property type="nucleotide sequence ID" value="NZ_JBFNXQ010000105.1"/>
</dbReference>
<accession>A0ABV3XMX8</accession>
<evidence type="ECO:0000259" key="4">
    <source>
        <dbReference type="PROSITE" id="PS51118"/>
    </source>
</evidence>
<dbReference type="Pfam" id="PF01638">
    <property type="entry name" value="HxlR"/>
    <property type="match status" value="1"/>
</dbReference>
<dbReference type="PANTHER" id="PTHR33204">
    <property type="entry name" value="TRANSCRIPTIONAL REGULATOR, MARR FAMILY"/>
    <property type="match status" value="1"/>
</dbReference>
<dbReference type="PROSITE" id="PS51118">
    <property type="entry name" value="HTH_HXLR"/>
    <property type="match status" value="1"/>
</dbReference>
<feature type="domain" description="HTH hxlR-type" evidence="4">
    <location>
        <begin position="1"/>
        <end position="100"/>
    </location>
</feature>
<evidence type="ECO:0000256" key="1">
    <source>
        <dbReference type="ARBA" id="ARBA00023015"/>
    </source>
</evidence>
<dbReference type="InterPro" id="IPR036388">
    <property type="entry name" value="WH-like_DNA-bd_sf"/>
</dbReference>
<dbReference type="InterPro" id="IPR002577">
    <property type="entry name" value="HTH_HxlR"/>
</dbReference>
<keyword evidence="1" id="KW-0805">Transcription regulation</keyword>
<evidence type="ECO:0000256" key="3">
    <source>
        <dbReference type="ARBA" id="ARBA00023163"/>
    </source>
</evidence>
<name>A0ABV3XMX8_9ACTN</name>
<dbReference type="EMBL" id="JBFNXQ010000105">
    <property type="protein sequence ID" value="MEX5721086.1"/>
    <property type="molecule type" value="Genomic_DNA"/>
</dbReference>
<evidence type="ECO:0000313" key="6">
    <source>
        <dbReference type="Proteomes" id="UP001560045"/>
    </source>
</evidence>
<evidence type="ECO:0000313" key="5">
    <source>
        <dbReference type="EMBL" id="MEX5721086.1"/>
    </source>
</evidence>
<dbReference type="SUPFAM" id="SSF46785">
    <property type="entry name" value="Winged helix' DNA-binding domain"/>
    <property type="match status" value="1"/>
</dbReference>
<keyword evidence="3" id="KW-0804">Transcription</keyword>
<keyword evidence="6" id="KW-1185">Reference proteome</keyword>
<organism evidence="5 6">
    <name type="scientific">Geodermatophilus maliterrae</name>
    <dbReference type="NCBI Taxonomy" id="3162531"/>
    <lineage>
        <taxon>Bacteria</taxon>
        <taxon>Bacillati</taxon>
        <taxon>Actinomycetota</taxon>
        <taxon>Actinomycetes</taxon>
        <taxon>Geodermatophilales</taxon>
        <taxon>Geodermatophilaceae</taxon>
        <taxon>Geodermatophilus</taxon>
    </lineage>
</organism>
<reference evidence="5 6" key="1">
    <citation type="submission" date="2024-06" db="EMBL/GenBank/DDBJ databases">
        <title>Draft genome sequence of Geodermatophilus badlandi, a novel member of the Geodermatophilaceae isolated from badland sedimentary rocks in the Red desert, Wyoming, USA.</title>
        <authorList>
            <person name="Ben Tekaya S."/>
            <person name="Nouioui I."/>
            <person name="Flores G.M."/>
            <person name="Shaal M.N."/>
            <person name="Bredoire F."/>
            <person name="Basile F."/>
            <person name="Van Diepen L."/>
            <person name="Ward N.L."/>
        </authorList>
    </citation>
    <scope>NUCLEOTIDE SEQUENCE [LARGE SCALE GENOMIC DNA]</scope>
    <source>
        <strain evidence="5 6">WL48A</strain>
    </source>
</reference>
<comment type="caution">
    <text evidence="5">The sequence shown here is derived from an EMBL/GenBank/DDBJ whole genome shotgun (WGS) entry which is preliminary data.</text>
</comment>
<evidence type="ECO:0000256" key="2">
    <source>
        <dbReference type="ARBA" id="ARBA00023125"/>
    </source>
</evidence>